<dbReference type="AlphaFoldDB" id="A0AAU7CPJ1"/>
<dbReference type="RefSeq" id="WP_406699757.1">
    <property type="nucleotide sequence ID" value="NZ_CP155447.1"/>
</dbReference>
<reference evidence="2" key="1">
    <citation type="submission" date="2024-05" db="EMBL/GenBank/DDBJ databases">
        <title>Planctomycetes of the genus Singulisphaera possess chitinolytic capabilities.</title>
        <authorList>
            <person name="Ivanova A."/>
        </authorList>
    </citation>
    <scope>NUCLEOTIDE SEQUENCE</scope>
    <source>
        <strain evidence="2">Ch08T</strain>
    </source>
</reference>
<feature type="region of interest" description="Disordered" evidence="1">
    <location>
        <begin position="202"/>
        <end position="226"/>
    </location>
</feature>
<proteinExistence type="predicted"/>
<evidence type="ECO:0000313" key="2">
    <source>
        <dbReference type="EMBL" id="XBH06909.1"/>
    </source>
</evidence>
<sequence length="226" mass="24111">MPVRKTSTVAMTVVVESVGGGLSPGDAVTKTTTTVGAHTDVANVTNGADCTVHLDFEISRHEIFYGDRKTADSTSDKETRTVRQHEYGHVGARNALADKSLLTSLCSDVGVKWKFHIASTGNLGADQAKLDATTLAFESAVEDYINLFIDYLDELVVHETQRKASKTGRPTDSQLATKLAAISYTDPETGTLKQPSSKVVAQAVKATQAGSTKGEEHAKKTPTPTM</sequence>
<accession>A0AAU7CPJ1</accession>
<dbReference type="EMBL" id="CP155447">
    <property type="protein sequence ID" value="XBH06909.1"/>
    <property type="molecule type" value="Genomic_DNA"/>
</dbReference>
<organism evidence="2">
    <name type="scientific">Singulisphaera sp. Ch08</name>
    <dbReference type="NCBI Taxonomy" id="3120278"/>
    <lineage>
        <taxon>Bacteria</taxon>
        <taxon>Pseudomonadati</taxon>
        <taxon>Planctomycetota</taxon>
        <taxon>Planctomycetia</taxon>
        <taxon>Isosphaerales</taxon>
        <taxon>Isosphaeraceae</taxon>
        <taxon>Singulisphaera</taxon>
    </lineage>
</organism>
<gene>
    <name evidence="2" type="ORF">V5E97_12950</name>
</gene>
<protein>
    <submittedName>
        <fullName evidence="2">Uncharacterized protein</fullName>
    </submittedName>
</protein>
<name>A0AAU7CPJ1_9BACT</name>
<evidence type="ECO:0000256" key="1">
    <source>
        <dbReference type="SAM" id="MobiDB-lite"/>
    </source>
</evidence>